<evidence type="ECO:0000259" key="2">
    <source>
        <dbReference type="Pfam" id="PF00080"/>
    </source>
</evidence>
<organism evidence="3 4">
    <name type="scientific">Penaeus vannamei</name>
    <name type="common">Whiteleg shrimp</name>
    <name type="synonym">Litopenaeus vannamei</name>
    <dbReference type="NCBI Taxonomy" id="6689"/>
    <lineage>
        <taxon>Eukaryota</taxon>
        <taxon>Metazoa</taxon>
        <taxon>Ecdysozoa</taxon>
        <taxon>Arthropoda</taxon>
        <taxon>Crustacea</taxon>
        <taxon>Multicrustacea</taxon>
        <taxon>Malacostraca</taxon>
        <taxon>Eumalacostraca</taxon>
        <taxon>Eucarida</taxon>
        <taxon>Decapoda</taxon>
        <taxon>Dendrobranchiata</taxon>
        <taxon>Penaeoidea</taxon>
        <taxon>Penaeidae</taxon>
        <taxon>Penaeus</taxon>
    </lineage>
</organism>
<evidence type="ECO:0000256" key="1">
    <source>
        <dbReference type="SAM" id="MobiDB-lite"/>
    </source>
</evidence>
<comment type="caution">
    <text evidence="3">The sequence shown here is derived from an EMBL/GenBank/DDBJ whole genome shotgun (WGS) entry which is preliminary data.</text>
</comment>
<reference evidence="3 4" key="2">
    <citation type="submission" date="2019-01" db="EMBL/GenBank/DDBJ databases">
        <title>The decoding of complex shrimp genome reveals the adaptation for benthos swimmer, frequently molting mechanism and breeding impact on genome.</title>
        <authorList>
            <person name="Sun Y."/>
            <person name="Gao Y."/>
            <person name="Yu Y."/>
        </authorList>
    </citation>
    <scope>NUCLEOTIDE SEQUENCE [LARGE SCALE GENOMIC DNA]</scope>
    <source>
        <tissue evidence="3">Muscle</tissue>
    </source>
</reference>
<dbReference type="GO" id="GO:0005507">
    <property type="term" value="F:copper ion binding"/>
    <property type="evidence" value="ECO:0007669"/>
    <property type="project" value="InterPro"/>
</dbReference>
<feature type="region of interest" description="Disordered" evidence="1">
    <location>
        <begin position="60"/>
        <end position="86"/>
    </location>
</feature>
<dbReference type="AlphaFoldDB" id="A0A423TF93"/>
<evidence type="ECO:0000313" key="4">
    <source>
        <dbReference type="Proteomes" id="UP000283509"/>
    </source>
</evidence>
<dbReference type="EMBL" id="QCYY01001808">
    <property type="protein sequence ID" value="ROT75128.1"/>
    <property type="molecule type" value="Genomic_DNA"/>
</dbReference>
<sequence length="193" mass="20627">MTIAERPCGSQVVFLSHSNDPSFLYISPGTGSVSVDNRPDTSVPLQLTTHPLVGTVGALQPNAPGEGDLHGRSGWQLHPDAEQPSPGPTLIQGTITGLSPGLHGFHIHEFGDLSDGCRTIGSHYNPHKARELQETTASDTCLPHGQRVLSLTHVLSLLKALKNTAPIPRGTIYVQMMVVGPFEHRRAEVEVGV</sequence>
<dbReference type="SUPFAM" id="SSF49329">
    <property type="entry name" value="Cu,Zn superoxide dismutase-like"/>
    <property type="match status" value="1"/>
</dbReference>
<gene>
    <name evidence="3" type="ORF">C7M84_006324</name>
</gene>
<dbReference type="Pfam" id="PF00080">
    <property type="entry name" value="Sod_Cu"/>
    <property type="match status" value="1"/>
</dbReference>
<dbReference type="InterPro" id="IPR001424">
    <property type="entry name" value="SOD_Cu_Zn_dom"/>
</dbReference>
<dbReference type="Proteomes" id="UP000283509">
    <property type="component" value="Unassembled WGS sequence"/>
</dbReference>
<dbReference type="GO" id="GO:0006801">
    <property type="term" value="P:superoxide metabolic process"/>
    <property type="evidence" value="ECO:0007669"/>
    <property type="project" value="InterPro"/>
</dbReference>
<feature type="domain" description="Superoxide dismutase copper/zinc binding" evidence="2">
    <location>
        <begin position="86"/>
        <end position="131"/>
    </location>
</feature>
<dbReference type="InterPro" id="IPR036423">
    <property type="entry name" value="SOD-like_Cu/Zn_dom_sf"/>
</dbReference>
<protein>
    <submittedName>
        <fullName evidence="3">Copper/zinc superoxide dismutase isoform 1</fullName>
    </submittedName>
</protein>
<name>A0A423TF93_PENVA</name>
<dbReference type="InterPro" id="IPR024134">
    <property type="entry name" value="SOD_Cu/Zn_/chaperone"/>
</dbReference>
<reference evidence="3 4" key="1">
    <citation type="submission" date="2018-04" db="EMBL/GenBank/DDBJ databases">
        <authorList>
            <person name="Zhang X."/>
            <person name="Yuan J."/>
            <person name="Li F."/>
            <person name="Xiang J."/>
        </authorList>
    </citation>
    <scope>NUCLEOTIDE SEQUENCE [LARGE SCALE GENOMIC DNA]</scope>
    <source>
        <tissue evidence="3">Muscle</tissue>
    </source>
</reference>
<dbReference type="STRING" id="6689.A0A423TF93"/>
<dbReference type="PANTHER" id="PTHR10003">
    <property type="entry name" value="SUPEROXIDE DISMUTASE CU-ZN -RELATED"/>
    <property type="match status" value="1"/>
</dbReference>
<proteinExistence type="predicted"/>
<evidence type="ECO:0000313" key="3">
    <source>
        <dbReference type="EMBL" id="ROT75128.1"/>
    </source>
</evidence>
<dbReference type="Gene3D" id="2.60.40.200">
    <property type="entry name" value="Superoxide dismutase, copper/zinc binding domain"/>
    <property type="match status" value="1"/>
</dbReference>
<dbReference type="OrthoDB" id="2015551at2759"/>
<accession>A0A423TF93</accession>
<dbReference type="PROSITE" id="PS00087">
    <property type="entry name" value="SOD_CU_ZN_1"/>
    <property type="match status" value="1"/>
</dbReference>
<keyword evidence="4" id="KW-1185">Reference proteome</keyword>
<dbReference type="InterPro" id="IPR018152">
    <property type="entry name" value="SOD_Cu/Zn_BS"/>
</dbReference>